<evidence type="ECO:0000313" key="2">
    <source>
        <dbReference type="EMBL" id="PKI57230.1"/>
    </source>
</evidence>
<dbReference type="STRING" id="22663.A0A2I0JMV1"/>
<dbReference type="AlphaFoldDB" id="A0A2I0JMV1"/>
<proteinExistence type="predicted"/>
<comment type="caution">
    <text evidence="2">The sequence shown here is derived from an EMBL/GenBank/DDBJ whole genome shotgun (WGS) entry which is preliminary data.</text>
</comment>
<sequence>MDGNVITFKGRLVAKDFRQVHGVDYDESFSPVAMLKSIRILLAIAAYYDYEIWQMDVKTAFLNGRLLEDVHMTQPEGFVDPQSAGKSKSLASLRMKMKLVFTRRLVGVQ</sequence>
<gene>
    <name evidence="2" type="ORF">CRG98_022375</name>
</gene>
<accession>A0A2I0JMV1</accession>
<name>A0A2I0JMV1_PUNGR</name>
<organism evidence="2 3">
    <name type="scientific">Punica granatum</name>
    <name type="common">Pomegranate</name>
    <dbReference type="NCBI Taxonomy" id="22663"/>
    <lineage>
        <taxon>Eukaryota</taxon>
        <taxon>Viridiplantae</taxon>
        <taxon>Streptophyta</taxon>
        <taxon>Embryophyta</taxon>
        <taxon>Tracheophyta</taxon>
        <taxon>Spermatophyta</taxon>
        <taxon>Magnoliopsida</taxon>
        <taxon>eudicotyledons</taxon>
        <taxon>Gunneridae</taxon>
        <taxon>Pentapetalae</taxon>
        <taxon>rosids</taxon>
        <taxon>malvids</taxon>
        <taxon>Myrtales</taxon>
        <taxon>Lythraceae</taxon>
        <taxon>Punica</taxon>
    </lineage>
</organism>
<keyword evidence="3" id="KW-1185">Reference proteome</keyword>
<dbReference type="EMBL" id="PGOL01001524">
    <property type="protein sequence ID" value="PKI57230.1"/>
    <property type="molecule type" value="Genomic_DNA"/>
</dbReference>
<protein>
    <recommendedName>
        <fullName evidence="1">Reverse transcriptase Ty1/copia-type domain-containing protein</fullName>
    </recommendedName>
</protein>
<dbReference type="Proteomes" id="UP000233551">
    <property type="component" value="Unassembled WGS sequence"/>
</dbReference>
<dbReference type="InterPro" id="IPR013103">
    <property type="entry name" value="RVT_2"/>
</dbReference>
<dbReference type="Pfam" id="PF07727">
    <property type="entry name" value="RVT_2"/>
    <property type="match status" value="1"/>
</dbReference>
<evidence type="ECO:0000313" key="3">
    <source>
        <dbReference type="Proteomes" id="UP000233551"/>
    </source>
</evidence>
<evidence type="ECO:0000259" key="1">
    <source>
        <dbReference type="Pfam" id="PF07727"/>
    </source>
</evidence>
<reference evidence="2 3" key="1">
    <citation type="submission" date="2017-11" db="EMBL/GenBank/DDBJ databases">
        <title>De-novo sequencing of pomegranate (Punica granatum L.) genome.</title>
        <authorList>
            <person name="Akparov Z."/>
            <person name="Amiraslanov A."/>
            <person name="Hajiyeva S."/>
            <person name="Abbasov M."/>
            <person name="Kaur K."/>
            <person name="Hamwieh A."/>
            <person name="Solovyev V."/>
            <person name="Salamov A."/>
            <person name="Braich B."/>
            <person name="Kosarev P."/>
            <person name="Mahmoud A."/>
            <person name="Hajiyev E."/>
            <person name="Babayeva S."/>
            <person name="Izzatullayeva V."/>
            <person name="Mammadov A."/>
            <person name="Mammadov A."/>
            <person name="Sharifova S."/>
            <person name="Ojaghi J."/>
            <person name="Eynullazada K."/>
            <person name="Bayramov B."/>
            <person name="Abdulazimova A."/>
            <person name="Shahmuradov I."/>
        </authorList>
    </citation>
    <scope>NUCLEOTIDE SEQUENCE [LARGE SCALE GENOMIC DNA]</scope>
    <source>
        <strain evidence="3">cv. AG2017</strain>
        <tissue evidence="2">Leaf</tissue>
    </source>
</reference>
<feature type="domain" description="Reverse transcriptase Ty1/copia-type" evidence="1">
    <location>
        <begin position="5"/>
        <end position="88"/>
    </location>
</feature>